<proteinExistence type="predicted"/>
<dbReference type="AlphaFoldDB" id="A0A8S3ZG82"/>
<name>A0A8S3ZG82_9EUPU</name>
<evidence type="ECO:0000313" key="2">
    <source>
        <dbReference type="Proteomes" id="UP000678393"/>
    </source>
</evidence>
<gene>
    <name evidence="1" type="ORF">CUNI_LOCUS11644</name>
</gene>
<reference evidence="1" key="1">
    <citation type="submission" date="2021-04" db="EMBL/GenBank/DDBJ databases">
        <authorList>
            <consortium name="Molecular Ecology Group"/>
        </authorList>
    </citation>
    <scope>NUCLEOTIDE SEQUENCE</scope>
</reference>
<evidence type="ECO:0000313" key="1">
    <source>
        <dbReference type="EMBL" id="CAG5126086.1"/>
    </source>
</evidence>
<sequence>MATEVLATVVSEVAIYNVSTASSDVSYEARLIFQWICFAIVCELVDIFGTATNIINIICFIKQGFRDPVNVSLL</sequence>
<organism evidence="1 2">
    <name type="scientific">Candidula unifasciata</name>
    <dbReference type="NCBI Taxonomy" id="100452"/>
    <lineage>
        <taxon>Eukaryota</taxon>
        <taxon>Metazoa</taxon>
        <taxon>Spiralia</taxon>
        <taxon>Lophotrochozoa</taxon>
        <taxon>Mollusca</taxon>
        <taxon>Gastropoda</taxon>
        <taxon>Heterobranchia</taxon>
        <taxon>Euthyneura</taxon>
        <taxon>Panpulmonata</taxon>
        <taxon>Eupulmonata</taxon>
        <taxon>Stylommatophora</taxon>
        <taxon>Helicina</taxon>
        <taxon>Helicoidea</taxon>
        <taxon>Geomitridae</taxon>
        <taxon>Candidula</taxon>
    </lineage>
</organism>
<dbReference type="OrthoDB" id="6157797at2759"/>
<feature type="non-terminal residue" evidence="1">
    <location>
        <position position="74"/>
    </location>
</feature>
<accession>A0A8S3ZG82</accession>
<dbReference type="Proteomes" id="UP000678393">
    <property type="component" value="Unassembled WGS sequence"/>
</dbReference>
<protein>
    <submittedName>
        <fullName evidence="1">Uncharacterized protein</fullName>
    </submittedName>
</protein>
<keyword evidence="2" id="KW-1185">Reference proteome</keyword>
<dbReference type="EMBL" id="CAJHNH020002242">
    <property type="protein sequence ID" value="CAG5126086.1"/>
    <property type="molecule type" value="Genomic_DNA"/>
</dbReference>
<comment type="caution">
    <text evidence="1">The sequence shown here is derived from an EMBL/GenBank/DDBJ whole genome shotgun (WGS) entry which is preliminary data.</text>
</comment>